<proteinExistence type="predicted"/>
<organism evidence="1 2">
    <name type="scientific">Macrostomum lignano</name>
    <dbReference type="NCBI Taxonomy" id="282301"/>
    <lineage>
        <taxon>Eukaryota</taxon>
        <taxon>Metazoa</taxon>
        <taxon>Spiralia</taxon>
        <taxon>Lophotrochozoa</taxon>
        <taxon>Platyhelminthes</taxon>
        <taxon>Rhabditophora</taxon>
        <taxon>Macrostomorpha</taxon>
        <taxon>Macrostomida</taxon>
        <taxon>Macrostomidae</taxon>
        <taxon>Macrostomum</taxon>
    </lineage>
</organism>
<dbReference type="AlphaFoldDB" id="A0A1I8G893"/>
<protein>
    <submittedName>
        <fullName evidence="2">RWD domain-containing protein</fullName>
    </submittedName>
</protein>
<sequence>ANSELEAALTWTAASHPVVHRALSAAGCVLGLAELPCLQLRFRLRSRPELAVAAPVYEALAVPGGGQQVQLYQDNDGPAEVVAFVSSSVQNLRDPAAVASICRRLAARMLARLASQRVTGSAAVSAAELDDFRRQLMRANWPKLVAPADGSVAPCRVRLAAVGERAELRDTQQRAGPESGGFLTQSELSRTLNCFSCAVDKLLWAFCFFFKVVSFFLNNQILIRGSYSCPIRFLETEAILVVETSSGN</sequence>
<accession>A0A1I8G893</accession>
<keyword evidence="1" id="KW-1185">Reference proteome</keyword>
<evidence type="ECO:0000313" key="2">
    <source>
        <dbReference type="WBParaSite" id="maker-uti_cns_0001159-snap-gene-0.2-mRNA-1"/>
    </source>
</evidence>
<reference evidence="2" key="1">
    <citation type="submission" date="2016-11" db="UniProtKB">
        <authorList>
            <consortium name="WormBaseParasite"/>
        </authorList>
    </citation>
    <scope>IDENTIFICATION</scope>
</reference>
<evidence type="ECO:0000313" key="1">
    <source>
        <dbReference type="Proteomes" id="UP000095280"/>
    </source>
</evidence>
<name>A0A1I8G893_9PLAT</name>
<dbReference type="WBParaSite" id="maker-uti_cns_0001159-snap-gene-0.2-mRNA-1">
    <property type="protein sequence ID" value="maker-uti_cns_0001159-snap-gene-0.2-mRNA-1"/>
    <property type="gene ID" value="maker-uti_cns_0001159-snap-gene-0.2"/>
</dbReference>
<dbReference type="Proteomes" id="UP000095280">
    <property type="component" value="Unplaced"/>
</dbReference>